<dbReference type="PANTHER" id="PTHR43155">
    <property type="entry name" value="CYCLIC DI-GMP PHOSPHODIESTERASE PA4108-RELATED"/>
    <property type="match status" value="1"/>
</dbReference>
<dbReference type="Pfam" id="PF13487">
    <property type="entry name" value="HD_5"/>
    <property type="match status" value="1"/>
</dbReference>
<accession>A0A0F9CPD2</accession>
<dbReference type="NCBIfam" id="TIGR00277">
    <property type="entry name" value="HDIG"/>
    <property type="match status" value="1"/>
</dbReference>
<evidence type="ECO:0000313" key="2">
    <source>
        <dbReference type="EMBL" id="KKL51039.1"/>
    </source>
</evidence>
<dbReference type="EMBL" id="LAZR01032385">
    <property type="protein sequence ID" value="KKL51039.1"/>
    <property type="molecule type" value="Genomic_DNA"/>
</dbReference>
<dbReference type="PROSITE" id="PS51832">
    <property type="entry name" value="HD_GYP"/>
    <property type="match status" value="1"/>
</dbReference>
<dbReference type="SMART" id="SM00471">
    <property type="entry name" value="HDc"/>
    <property type="match status" value="1"/>
</dbReference>
<name>A0A0F9CPD2_9ZZZZ</name>
<dbReference type="AlphaFoldDB" id="A0A0F9CPD2"/>
<feature type="domain" description="HD-GYP" evidence="1">
    <location>
        <begin position="1"/>
        <end position="182"/>
    </location>
</feature>
<dbReference type="PANTHER" id="PTHR43155:SF2">
    <property type="entry name" value="CYCLIC DI-GMP PHOSPHODIESTERASE PA4108"/>
    <property type="match status" value="1"/>
</dbReference>
<dbReference type="InterPro" id="IPR006675">
    <property type="entry name" value="HDIG_dom"/>
</dbReference>
<dbReference type="InterPro" id="IPR003607">
    <property type="entry name" value="HD/PDEase_dom"/>
</dbReference>
<sequence>VAHKGKYLHNLGVNVSILAMATGFSLGYGKEKLTPLGVGALLHDVGMVRVPSYIIEKEGALTPDEYNRVKTHTVYGYRVVLNEIGMENEIADIVMQHHEMYDGSGYPRKLKGNDISVYARIVSVCDVFAAMIKKRSYREEHLSYHAMKNILGGSNRKYDPDIVKAFLSSMAIHPVGSVVELNNGVIAKVVSANPELPLRPKVTVLIDEFGVKPGTGIIIDLESEKSVFIKKPVAKVDLKQMLGEG</sequence>
<dbReference type="CDD" id="cd00077">
    <property type="entry name" value="HDc"/>
    <property type="match status" value="1"/>
</dbReference>
<dbReference type="Gene3D" id="1.10.3210.10">
    <property type="entry name" value="Hypothetical protein af1432"/>
    <property type="match status" value="1"/>
</dbReference>
<evidence type="ECO:0000259" key="1">
    <source>
        <dbReference type="PROSITE" id="PS51832"/>
    </source>
</evidence>
<organism evidence="2">
    <name type="scientific">marine sediment metagenome</name>
    <dbReference type="NCBI Taxonomy" id="412755"/>
    <lineage>
        <taxon>unclassified sequences</taxon>
        <taxon>metagenomes</taxon>
        <taxon>ecological metagenomes</taxon>
    </lineage>
</organism>
<dbReference type="SUPFAM" id="SSF109604">
    <property type="entry name" value="HD-domain/PDEase-like"/>
    <property type="match status" value="1"/>
</dbReference>
<reference evidence="2" key="1">
    <citation type="journal article" date="2015" name="Nature">
        <title>Complex archaea that bridge the gap between prokaryotes and eukaryotes.</title>
        <authorList>
            <person name="Spang A."/>
            <person name="Saw J.H."/>
            <person name="Jorgensen S.L."/>
            <person name="Zaremba-Niedzwiedzka K."/>
            <person name="Martijn J."/>
            <person name="Lind A.E."/>
            <person name="van Eijk R."/>
            <person name="Schleper C."/>
            <person name="Guy L."/>
            <person name="Ettema T.J."/>
        </authorList>
    </citation>
    <scope>NUCLEOTIDE SEQUENCE</scope>
</reference>
<comment type="caution">
    <text evidence="2">The sequence shown here is derived from an EMBL/GenBank/DDBJ whole genome shotgun (WGS) entry which is preliminary data.</text>
</comment>
<proteinExistence type="predicted"/>
<protein>
    <recommendedName>
        <fullName evidence="1">HD-GYP domain-containing protein</fullName>
    </recommendedName>
</protein>
<dbReference type="InterPro" id="IPR037522">
    <property type="entry name" value="HD_GYP_dom"/>
</dbReference>
<feature type="non-terminal residue" evidence="2">
    <location>
        <position position="1"/>
    </location>
</feature>
<gene>
    <name evidence="2" type="ORF">LCGC14_2299470</name>
</gene>